<name>A0A0F9QUR9_9ZZZZ</name>
<keyword evidence="4" id="KW-0479">Metal-binding</keyword>
<evidence type="ECO:0000256" key="7">
    <source>
        <dbReference type="ARBA" id="ARBA00047989"/>
    </source>
</evidence>
<evidence type="ECO:0000256" key="9">
    <source>
        <dbReference type="ARBA" id="ARBA00049893"/>
    </source>
</evidence>
<reference evidence="10" key="1">
    <citation type="journal article" date="2015" name="Nature">
        <title>Complex archaea that bridge the gap between prokaryotes and eukaryotes.</title>
        <authorList>
            <person name="Spang A."/>
            <person name="Saw J.H."/>
            <person name="Jorgensen S.L."/>
            <person name="Zaremba-Niedzwiedzka K."/>
            <person name="Martijn J."/>
            <person name="Lind A.E."/>
            <person name="van Eijk R."/>
            <person name="Schleper C."/>
            <person name="Guy L."/>
            <person name="Ettema T.J."/>
        </authorList>
    </citation>
    <scope>NUCLEOTIDE SEQUENCE</scope>
</reference>
<comment type="catalytic activity">
    <reaction evidence="7">
        <text>adenosine + H2O + H(+) = inosine + NH4(+)</text>
        <dbReference type="Rhea" id="RHEA:24408"/>
        <dbReference type="ChEBI" id="CHEBI:15377"/>
        <dbReference type="ChEBI" id="CHEBI:15378"/>
        <dbReference type="ChEBI" id="CHEBI:16335"/>
        <dbReference type="ChEBI" id="CHEBI:17596"/>
        <dbReference type="ChEBI" id="CHEBI:28938"/>
        <dbReference type="EC" id="3.5.4.4"/>
    </reaction>
    <physiologicalReaction direction="left-to-right" evidence="7">
        <dbReference type="Rhea" id="RHEA:24409"/>
    </physiologicalReaction>
</comment>
<comment type="catalytic activity">
    <reaction evidence="8">
        <text>adenosine + phosphate = alpha-D-ribose 1-phosphate + adenine</text>
        <dbReference type="Rhea" id="RHEA:27642"/>
        <dbReference type="ChEBI" id="CHEBI:16335"/>
        <dbReference type="ChEBI" id="CHEBI:16708"/>
        <dbReference type="ChEBI" id="CHEBI:43474"/>
        <dbReference type="ChEBI" id="CHEBI:57720"/>
        <dbReference type="EC" id="2.4.2.1"/>
    </reaction>
    <physiologicalReaction direction="left-to-right" evidence="8">
        <dbReference type="Rhea" id="RHEA:27643"/>
    </physiologicalReaction>
</comment>
<dbReference type="Gene3D" id="3.60.140.10">
    <property type="entry name" value="CNF1/YfiH-like putative cysteine hydrolases"/>
    <property type="match status" value="1"/>
</dbReference>
<comment type="similarity">
    <text evidence="2">Belongs to the purine nucleoside phosphorylase YfiH/LACC1 family.</text>
</comment>
<dbReference type="CDD" id="cd16833">
    <property type="entry name" value="YfiH"/>
    <property type="match status" value="1"/>
</dbReference>
<keyword evidence="3" id="KW-0808">Transferase</keyword>
<evidence type="ECO:0000256" key="2">
    <source>
        <dbReference type="ARBA" id="ARBA00007353"/>
    </source>
</evidence>
<evidence type="ECO:0000313" key="10">
    <source>
        <dbReference type="EMBL" id="KKN46179.1"/>
    </source>
</evidence>
<dbReference type="NCBIfam" id="TIGR00726">
    <property type="entry name" value="peptidoglycan editing factor PgeF"/>
    <property type="match status" value="1"/>
</dbReference>
<dbReference type="GO" id="GO:0017061">
    <property type="term" value="F:S-methyl-5-thioadenosine phosphorylase activity"/>
    <property type="evidence" value="ECO:0007669"/>
    <property type="project" value="UniProtKB-EC"/>
</dbReference>
<dbReference type="PANTHER" id="PTHR30616">
    <property type="entry name" value="UNCHARACTERIZED PROTEIN YFIH"/>
    <property type="match status" value="1"/>
</dbReference>
<evidence type="ECO:0000256" key="3">
    <source>
        <dbReference type="ARBA" id="ARBA00022679"/>
    </source>
</evidence>
<dbReference type="InterPro" id="IPR038371">
    <property type="entry name" value="Cu_polyphenol_OxRdtase_sf"/>
</dbReference>
<keyword evidence="5" id="KW-0378">Hydrolase</keyword>
<dbReference type="GO" id="GO:0005507">
    <property type="term" value="F:copper ion binding"/>
    <property type="evidence" value="ECO:0007669"/>
    <property type="project" value="TreeGrafter"/>
</dbReference>
<organism evidence="10">
    <name type="scientific">marine sediment metagenome</name>
    <dbReference type="NCBI Taxonomy" id="412755"/>
    <lineage>
        <taxon>unclassified sequences</taxon>
        <taxon>metagenomes</taxon>
        <taxon>ecological metagenomes</taxon>
    </lineage>
</organism>
<keyword evidence="6" id="KW-0862">Zinc</keyword>
<comment type="catalytic activity">
    <reaction evidence="9">
        <text>S-methyl-5'-thioadenosine + phosphate = 5-(methylsulfanyl)-alpha-D-ribose 1-phosphate + adenine</text>
        <dbReference type="Rhea" id="RHEA:11852"/>
        <dbReference type="ChEBI" id="CHEBI:16708"/>
        <dbReference type="ChEBI" id="CHEBI:17509"/>
        <dbReference type="ChEBI" id="CHEBI:43474"/>
        <dbReference type="ChEBI" id="CHEBI:58533"/>
        <dbReference type="EC" id="2.4.2.28"/>
    </reaction>
    <physiologicalReaction direction="left-to-right" evidence="9">
        <dbReference type="Rhea" id="RHEA:11853"/>
    </physiologicalReaction>
</comment>
<sequence>MMNSDVAPELILIRPDWPAPANIRALCTTRAGGASSPPWASLNLGDHVGDEAQHVLQNRLRLADACGLPSDAFGWLRQVHGTQIADLSVGDIAAVPEADGSFTRSDHQACTILSADCLPVLLCDHSGTTVAAAHAGWRSLCDGVLENLVASTGLPGSKLMAWLGPAIGPQAFEVGPEVRAAFMAQDPHAGAAFSASGARAGHYLADIYRLALQRLNALGVQNVYGGGFCTVADRHRFYSYRRDGKTGRMATVIWKT</sequence>
<protein>
    <recommendedName>
        <fullName evidence="11">Purine nucleoside phosphorylase</fullName>
    </recommendedName>
</protein>
<dbReference type="InterPro" id="IPR011324">
    <property type="entry name" value="Cytotoxic_necrot_fac-like_cat"/>
</dbReference>
<dbReference type="PANTHER" id="PTHR30616:SF2">
    <property type="entry name" value="PURINE NUCLEOSIDE PHOSPHORYLASE LACC1"/>
    <property type="match status" value="1"/>
</dbReference>
<evidence type="ECO:0000256" key="1">
    <source>
        <dbReference type="ARBA" id="ARBA00000553"/>
    </source>
</evidence>
<gene>
    <name evidence="10" type="ORF">LCGC14_0675580</name>
</gene>
<dbReference type="SUPFAM" id="SSF64438">
    <property type="entry name" value="CNF1/YfiH-like putative cysteine hydrolases"/>
    <property type="match status" value="1"/>
</dbReference>
<evidence type="ECO:0000256" key="4">
    <source>
        <dbReference type="ARBA" id="ARBA00022723"/>
    </source>
</evidence>
<dbReference type="Pfam" id="PF02578">
    <property type="entry name" value="Cu-oxidase_4"/>
    <property type="match status" value="1"/>
</dbReference>
<accession>A0A0F9QUR9</accession>
<evidence type="ECO:0000256" key="6">
    <source>
        <dbReference type="ARBA" id="ARBA00022833"/>
    </source>
</evidence>
<dbReference type="InterPro" id="IPR003730">
    <property type="entry name" value="Cu_polyphenol_OxRdtase"/>
</dbReference>
<dbReference type="GO" id="GO:0016787">
    <property type="term" value="F:hydrolase activity"/>
    <property type="evidence" value="ECO:0007669"/>
    <property type="project" value="UniProtKB-KW"/>
</dbReference>
<dbReference type="AlphaFoldDB" id="A0A0F9QUR9"/>
<comment type="caution">
    <text evidence="10">The sequence shown here is derived from an EMBL/GenBank/DDBJ whole genome shotgun (WGS) entry which is preliminary data.</text>
</comment>
<proteinExistence type="inferred from homology"/>
<comment type="catalytic activity">
    <reaction evidence="1">
        <text>inosine + phosphate = alpha-D-ribose 1-phosphate + hypoxanthine</text>
        <dbReference type="Rhea" id="RHEA:27646"/>
        <dbReference type="ChEBI" id="CHEBI:17368"/>
        <dbReference type="ChEBI" id="CHEBI:17596"/>
        <dbReference type="ChEBI" id="CHEBI:43474"/>
        <dbReference type="ChEBI" id="CHEBI:57720"/>
        <dbReference type="EC" id="2.4.2.1"/>
    </reaction>
    <physiologicalReaction direction="left-to-right" evidence="1">
        <dbReference type="Rhea" id="RHEA:27647"/>
    </physiologicalReaction>
</comment>
<evidence type="ECO:0008006" key="11">
    <source>
        <dbReference type="Google" id="ProtNLM"/>
    </source>
</evidence>
<evidence type="ECO:0000256" key="8">
    <source>
        <dbReference type="ARBA" id="ARBA00048968"/>
    </source>
</evidence>
<evidence type="ECO:0000256" key="5">
    <source>
        <dbReference type="ARBA" id="ARBA00022801"/>
    </source>
</evidence>
<dbReference type="EMBL" id="LAZR01001344">
    <property type="protein sequence ID" value="KKN46179.1"/>
    <property type="molecule type" value="Genomic_DNA"/>
</dbReference>